<sequence>MTTIYSARKIITMCASQPTASHVAVRDGRILGVGPLDSLTGWGDYTLDERFADKVLMPGLIEGHAHTMEGTLWKYAYCGYFDRTDPVGRDWEGIKTLDGVLNRLKEADALIADPDAPLPGWQFDPIYMDNRRMTRHDLDKVSTTRPIGVLHASGHIMNVNSKALELGGMLRTGINHPGVPLGEDGLPTGELKGPDVMTPIGVHVGFDRSMLDCDDDGLRNFGRLCVRAGVTTTTDLAARLEDDTVDMMLKVTGEADYPARVVALRYFMGMTPRELVDRVIALRARSTDRLRLGRIKVVTDGSIQGFSARLRWPGYFNGAPNGLWYVSPQQLREVMDLALAEDVQIHTHTNGDEATDLVLDTMEAALRGQPSPDHRFTIQHCQLADSAQFHRMGKLGMCVNLFANHHFYWGDEHYRLTVGPERAERMNACATALARGVPMAIHSDAPITPLGPLFTAWCAVNRITASGRTQGEAEKIGVAEALYAITMGAAYTLKLDGEIGSIEVGKKADFAVLEDDPTEIGGGNLKDVRVWGTVQGGRVFAAADQT</sequence>
<dbReference type="InterPro" id="IPR013108">
    <property type="entry name" value="Amidohydro_3"/>
</dbReference>
<dbReference type="Pfam" id="PF07969">
    <property type="entry name" value="Amidohydro_3"/>
    <property type="match status" value="1"/>
</dbReference>
<dbReference type="InterPro" id="IPR011059">
    <property type="entry name" value="Metal-dep_hydrolase_composite"/>
</dbReference>
<keyword evidence="2" id="KW-0378">Hydrolase</keyword>
<feature type="domain" description="Amidohydrolase 3" evidence="1">
    <location>
        <begin position="53"/>
        <end position="539"/>
    </location>
</feature>
<proteinExistence type="predicted"/>
<dbReference type="GO" id="GO:0016787">
    <property type="term" value="F:hydrolase activity"/>
    <property type="evidence" value="ECO:0007669"/>
    <property type="project" value="UniProtKB-KW"/>
</dbReference>
<dbReference type="Proteomes" id="UP001227126">
    <property type="component" value="Unassembled WGS sequence"/>
</dbReference>
<accession>A0ABT7FEH1</accession>
<dbReference type="InterPro" id="IPR033932">
    <property type="entry name" value="YtcJ-like"/>
</dbReference>
<dbReference type="SUPFAM" id="SSF51338">
    <property type="entry name" value="Composite domain of metallo-dependent hydrolases"/>
    <property type="match status" value="1"/>
</dbReference>
<dbReference type="PANTHER" id="PTHR22642">
    <property type="entry name" value="IMIDAZOLONEPROPIONASE"/>
    <property type="match status" value="1"/>
</dbReference>
<protein>
    <submittedName>
        <fullName evidence="2">Amidohydrolase</fullName>
        <ecNumber evidence="2">3.5.-.-</ecNumber>
    </submittedName>
</protein>
<dbReference type="CDD" id="cd01300">
    <property type="entry name" value="YtcJ_like"/>
    <property type="match status" value="1"/>
</dbReference>
<dbReference type="Gene3D" id="3.20.20.140">
    <property type="entry name" value="Metal-dependent hydrolases"/>
    <property type="match status" value="1"/>
</dbReference>
<dbReference type="EMBL" id="JASNJE010000010">
    <property type="protein sequence ID" value="MDK3073522.1"/>
    <property type="molecule type" value="Genomic_DNA"/>
</dbReference>
<dbReference type="RefSeq" id="WP_284485464.1">
    <property type="nucleotide sequence ID" value="NZ_JASNJE010000010.1"/>
</dbReference>
<reference evidence="2 3" key="1">
    <citation type="submission" date="2023-05" db="EMBL/GenBank/DDBJ databases">
        <title>Sedimentitalea sp. nov. JM2-8.</title>
        <authorList>
            <person name="Huang J."/>
        </authorList>
    </citation>
    <scope>NUCLEOTIDE SEQUENCE [LARGE SCALE GENOMIC DNA]</scope>
    <source>
        <strain evidence="2 3">JM2-8</strain>
    </source>
</reference>
<comment type="caution">
    <text evidence="2">The sequence shown here is derived from an EMBL/GenBank/DDBJ whole genome shotgun (WGS) entry which is preliminary data.</text>
</comment>
<keyword evidence="3" id="KW-1185">Reference proteome</keyword>
<name>A0ABT7FEH1_9RHOB</name>
<dbReference type="Gene3D" id="3.10.310.70">
    <property type="match status" value="1"/>
</dbReference>
<gene>
    <name evidence="2" type="ORF">QO034_10400</name>
</gene>
<organism evidence="2 3">
    <name type="scientific">Sedimentitalea xiamensis</name>
    <dbReference type="NCBI Taxonomy" id="3050037"/>
    <lineage>
        <taxon>Bacteria</taxon>
        <taxon>Pseudomonadati</taxon>
        <taxon>Pseudomonadota</taxon>
        <taxon>Alphaproteobacteria</taxon>
        <taxon>Rhodobacterales</taxon>
        <taxon>Paracoccaceae</taxon>
        <taxon>Sedimentitalea</taxon>
    </lineage>
</organism>
<dbReference type="SUPFAM" id="SSF51556">
    <property type="entry name" value="Metallo-dependent hydrolases"/>
    <property type="match status" value="1"/>
</dbReference>
<dbReference type="Gene3D" id="2.30.40.10">
    <property type="entry name" value="Urease, subunit C, domain 1"/>
    <property type="match status" value="1"/>
</dbReference>
<dbReference type="InterPro" id="IPR032466">
    <property type="entry name" value="Metal_Hydrolase"/>
</dbReference>
<evidence type="ECO:0000313" key="2">
    <source>
        <dbReference type="EMBL" id="MDK3073522.1"/>
    </source>
</evidence>
<evidence type="ECO:0000259" key="1">
    <source>
        <dbReference type="Pfam" id="PF07969"/>
    </source>
</evidence>
<evidence type="ECO:0000313" key="3">
    <source>
        <dbReference type="Proteomes" id="UP001227126"/>
    </source>
</evidence>
<dbReference type="EC" id="3.5.-.-" evidence="2"/>
<dbReference type="PANTHER" id="PTHR22642:SF2">
    <property type="entry name" value="PROTEIN LONG AFTER FAR-RED 3"/>
    <property type="match status" value="1"/>
</dbReference>